<dbReference type="InterPro" id="IPR029058">
    <property type="entry name" value="AB_hydrolase_fold"/>
</dbReference>
<keyword evidence="5" id="KW-1185">Reference proteome</keyword>
<dbReference type="AlphaFoldDB" id="A0A024Q9E3"/>
<dbReference type="GO" id="GO:0006508">
    <property type="term" value="P:proteolysis"/>
    <property type="evidence" value="ECO:0007669"/>
    <property type="project" value="InterPro"/>
</dbReference>
<protein>
    <submittedName>
        <fullName evidence="4">Proline iminopeptidase</fullName>
    </submittedName>
</protein>
<dbReference type="OrthoDB" id="9775557at2"/>
<reference evidence="4 5" key="1">
    <citation type="submission" date="2014-03" db="EMBL/GenBank/DDBJ databases">
        <authorList>
            <person name="Urmite Genomes U."/>
        </authorList>
    </citation>
    <scope>NUCLEOTIDE SEQUENCE [LARGE SCALE GENOMIC DNA]</scope>
    <source>
        <strain evidence="4 5">Vm-5</strain>
    </source>
</reference>
<dbReference type="RefSeq" id="WP_038242516.1">
    <property type="nucleotide sequence ID" value="NZ_BNER01000001.1"/>
</dbReference>
<comment type="caution">
    <text evidence="4">The sequence shown here is derived from an EMBL/GenBank/DDBJ whole genome shotgun (WGS) entry which is preliminary data.</text>
</comment>
<dbReference type="STRING" id="1462526.BN990_00806"/>
<dbReference type="GO" id="GO:0016020">
    <property type="term" value="C:membrane"/>
    <property type="evidence" value="ECO:0007669"/>
    <property type="project" value="TreeGrafter"/>
</dbReference>
<proteinExistence type="inferred from homology"/>
<evidence type="ECO:0000256" key="2">
    <source>
        <dbReference type="ARBA" id="ARBA00022801"/>
    </source>
</evidence>
<dbReference type="eggNOG" id="COG2267">
    <property type="taxonomic scope" value="Bacteria"/>
</dbReference>
<dbReference type="InterPro" id="IPR050266">
    <property type="entry name" value="AB_hydrolase_sf"/>
</dbReference>
<evidence type="ECO:0000259" key="3">
    <source>
        <dbReference type="Pfam" id="PF00561"/>
    </source>
</evidence>
<comment type="similarity">
    <text evidence="1">Belongs to the peptidase S33 family.</text>
</comment>
<dbReference type="PRINTS" id="PR00793">
    <property type="entry name" value="PROAMNOPTASE"/>
</dbReference>
<evidence type="ECO:0000313" key="5">
    <source>
        <dbReference type="Proteomes" id="UP000028875"/>
    </source>
</evidence>
<keyword evidence="2" id="KW-0378">Hydrolase</keyword>
<gene>
    <name evidence="4" type="primary">pip</name>
    <name evidence="4" type="ORF">BN990_00806</name>
</gene>
<reference evidence="5" key="2">
    <citation type="submission" date="2014-05" db="EMBL/GenBank/DDBJ databases">
        <title>Draft genome sequence of Virgibacillus massiliensis Vm-5.</title>
        <authorList>
            <person name="Khelaifia S."/>
            <person name="Croce O."/>
            <person name="Lagier J.C."/>
            <person name="Raoult D."/>
        </authorList>
    </citation>
    <scope>NUCLEOTIDE SEQUENCE [LARGE SCALE GENOMIC DNA]</scope>
    <source>
        <strain evidence="5">Vm-5</strain>
    </source>
</reference>
<dbReference type="PANTHER" id="PTHR43798:SF31">
    <property type="entry name" value="AB HYDROLASE SUPERFAMILY PROTEIN YCLE"/>
    <property type="match status" value="1"/>
</dbReference>
<dbReference type="PRINTS" id="PR00111">
    <property type="entry name" value="ABHYDROLASE"/>
</dbReference>
<dbReference type="EMBL" id="CCDP010000001">
    <property type="protein sequence ID" value="CDQ38536.1"/>
    <property type="molecule type" value="Genomic_DNA"/>
</dbReference>
<organism evidence="4 5">
    <name type="scientific">Virgibacillus massiliensis</name>
    <dbReference type="NCBI Taxonomy" id="1462526"/>
    <lineage>
        <taxon>Bacteria</taxon>
        <taxon>Bacillati</taxon>
        <taxon>Bacillota</taxon>
        <taxon>Bacilli</taxon>
        <taxon>Bacillales</taxon>
        <taxon>Bacillaceae</taxon>
        <taxon>Virgibacillus</taxon>
    </lineage>
</organism>
<sequence>MYANINDTTLYFDVDGAQLTLENGQFKEKPVVFVLHGGPGGSHLNFKPHLDALTKEVQLVYIDQRGCGYSAEEDNATYTLTQNVADIEALREYLGLKSIWILGHSYGGMVAMQYALQHGTSLNGLILATTSPSYQFIKKAKQFINEQGNEEQKYYANILWEGGFQSEQELQAYYQAMSSLYSHKISDNQEQVRPSVKRSYQALNKGFGGFLKNFDVRDDLHTITCPTLIIAGRYDWVTPVSESQEIHQRIPGSTFHILENSSHSVFNDENEKTISLIQAFIETHL</sequence>
<dbReference type="Proteomes" id="UP000028875">
    <property type="component" value="Unassembled WGS sequence"/>
</dbReference>
<name>A0A024Q9E3_9BACI</name>
<accession>A0A024Q9E3</accession>
<evidence type="ECO:0000313" key="4">
    <source>
        <dbReference type="EMBL" id="CDQ38536.1"/>
    </source>
</evidence>
<dbReference type="PANTHER" id="PTHR43798">
    <property type="entry name" value="MONOACYLGLYCEROL LIPASE"/>
    <property type="match status" value="1"/>
</dbReference>
<dbReference type="Gene3D" id="3.40.50.1820">
    <property type="entry name" value="alpha/beta hydrolase"/>
    <property type="match status" value="1"/>
</dbReference>
<evidence type="ECO:0000256" key="1">
    <source>
        <dbReference type="ARBA" id="ARBA00010088"/>
    </source>
</evidence>
<dbReference type="Pfam" id="PF00561">
    <property type="entry name" value="Abhydrolase_1"/>
    <property type="match status" value="1"/>
</dbReference>
<dbReference type="InterPro" id="IPR000073">
    <property type="entry name" value="AB_hydrolase_1"/>
</dbReference>
<dbReference type="InterPro" id="IPR002410">
    <property type="entry name" value="Peptidase_S33"/>
</dbReference>
<dbReference type="SUPFAM" id="SSF53474">
    <property type="entry name" value="alpha/beta-Hydrolases"/>
    <property type="match status" value="1"/>
</dbReference>
<feature type="domain" description="AB hydrolase-1" evidence="3">
    <location>
        <begin position="30"/>
        <end position="266"/>
    </location>
</feature>
<dbReference type="GO" id="GO:0004177">
    <property type="term" value="F:aminopeptidase activity"/>
    <property type="evidence" value="ECO:0007669"/>
    <property type="project" value="UniProtKB-EC"/>
</dbReference>